<name>A0A524RS99_9CHRO</name>
<feature type="transmembrane region" description="Helical" evidence="2">
    <location>
        <begin position="69"/>
        <end position="93"/>
    </location>
</feature>
<dbReference type="PANTHER" id="PTHR33219">
    <property type="entry name" value="YLMG HOMOLOG PROTEIN 2, CHLOROPLASTIC"/>
    <property type="match status" value="1"/>
</dbReference>
<evidence type="ECO:0000313" key="3">
    <source>
        <dbReference type="EMBL" id="TGG96829.1"/>
    </source>
</evidence>
<keyword evidence="2" id="KW-0472">Membrane</keyword>
<evidence type="ECO:0000313" key="4">
    <source>
        <dbReference type="Proteomes" id="UP000317990"/>
    </source>
</evidence>
<feature type="transmembrane region" description="Helical" evidence="2">
    <location>
        <begin position="21"/>
        <end position="49"/>
    </location>
</feature>
<comment type="similarity">
    <text evidence="1">Belongs to the YggT family.</text>
</comment>
<keyword evidence="2" id="KW-1133">Transmembrane helix</keyword>
<dbReference type="InterPro" id="IPR003425">
    <property type="entry name" value="CCB3/YggT"/>
</dbReference>
<keyword evidence="2" id="KW-0812">Transmembrane</keyword>
<proteinExistence type="inferred from homology"/>
<dbReference type="Pfam" id="PF02325">
    <property type="entry name" value="CCB3_YggT"/>
    <property type="match status" value="1"/>
</dbReference>
<comment type="caution">
    <text evidence="3">The sequence shown here is derived from an EMBL/GenBank/DDBJ whole genome shotgun (WGS) entry which is preliminary data.</text>
</comment>
<gene>
    <name evidence="3" type="ORF">ERJ67_00290</name>
</gene>
<evidence type="ECO:0000256" key="1">
    <source>
        <dbReference type="ARBA" id="ARBA00010894"/>
    </source>
</evidence>
<sequence length="110" mass="12186">MPSRSLWFAQQQRPHPAAMMIIESLLGVVIQLIGLYQLVLVVYILSSWFPQLRSSQLVGLLGQLCEPYLILFRGLVPLLGGLDLSALLALMLLSLVRSLLVQIQVSVVAF</sequence>
<protein>
    <submittedName>
        <fullName evidence="3">YggT family protein</fullName>
    </submittedName>
</protein>
<accession>A0A524RS99</accession>
<dbReference type="PANTHER" id="PTHR33219:SF14">
    <property type="entry name" value="PROTEIN COFACTOR ASSEMBLY OF COMPLEX C SUBUNIT B CCB3, CHLOROPLASTIC-RELATED"/>
    <property type="match status" value="1"/>
</dbReference>
<evidence type="ECO:0000256" key="2">
    <source>
        <dbReference type="SAM" id="Phobius"/>
    </source>
</evidence>
<dbReference type="EMBL" id="SRMO01000001">
    <property type="protein sequence ID" value="TGG96829.1"/>
    <property type="molecule type" value="Genomic_DNA"/>
</dbReference>
<dbReference type="Proteomes" id="UP000317990">
    <property type="component" value="Unassembled WGS sequence"/>
</dbReference>
<organism evidence="3 4">
    <name type="scientific">Aphanocapsa feldmannii 277cV</name>
    <dbReference type="NCBI Taxonomy" id="2507553"/>
    <lineage>
        <taxon>Bacteria</taxon>
        <taxon>Bacillati</taxon>
        <taxon>Cyanobacteriota</taxon>
        <taxon>Cyanophyceae</taxon>
        <taxon>Oscillatoriophycideae</taxon>
        <taxon>Chroococcales</taxon>
        <taxon>Microcystaceae</taxon>
        <taxon>Aphanocapsa</taxon>
    </lineage>
</organism>
<dbReference type="GO" id="GO:0016020">
    <property type="term" value="C:membrane"/>
    <property type="evidence" value="ECO:0007669"/>
    <property type="project" value="InterPro"/>
</dbReference>
<reference evidence="3 4" key="1">
    <citation type="journal article" date="2019" name="mSystems">
        <title>Life at home and on the roam: Genomic adaptions reflect the dual lifestyle of an intracellular, facultative symbiont.</title>
        <authorList>
            <person name="Burgsdorf I."/>
        </authorList>
    </citation>
    <scope>NUCLEOTIDE SEQUENCE [LARGE SCALE GENOMIC DNA]</scope>
    <source>
        <strain evidence="3">277cV</strain>
    </source>
</reference>
<dbReference type="AlphaFoldDB" id="A0A524RS99"/>